<accession>A0A6L9MME8</accession>
<evidence type="ECO:0000259" key="7">
    <source>
        <dbReference type="Pfam" id="PF04321"/>
    </source>
</evidence>
<dbReference type="InterPro" id="IPR005913">
    <property type="entry name" value="dTDP_dehydrorham_reduct"/>
</dbReference>
<evidence type="ECO:0000256" key="2">
    <source>
        <dbReference type="ARBA" id="ARBA00010944"/>
    </source>
</evidence>
<evidence type="ECO:0000256" key="4">
    <source>
        <dbReference type="ARBA" id="ARBA00017099"/>
    </source>
</evidence>
<gene>
    <name evidence="8" type="primary">rfbD</name>
    <name evidence="8" type="ORF">GTW51_20335</name>
</gene>
<keyword evidence="6" id="KW-0521">NADP</keyword>
<comment type="caution">
    <text evidence="8">The sequence shown here is derived from an EMBL/GenBank/DDBJ whole genome shotgun (WGS) entry which is preliminary data.</text>
</comment>
<comment type="catalytic activity">
    <reaction evidence="5 6">
        <text>dTDP-beta-L-rhamnose + NADP(+) = dTDP-4-dehydro-beta-L-rhamnose + NADPH + H(+)</text>
        <dbReference type="Rhea" id="RHEA:21796"/>
        <dbReference type="ChEBI" id="CHEBI:15378"/>
        <dbReference type="ChEBI" id="CHEBI:57510"/>
        <dbReference type="ChEBI" id="CHEBI:57783"/>
        <dbReference type="ChEBI" id="CHEBI:58349"/>
        <dbReference type="ChEBI" id="CHEBI:62830"/>
        <dbReference type="EC" id="1.1.1.133"/>
    </reaction>
</comment>
<name>A0A6L9MME8_9HYPH</name>
<keyword evidence="6 8" id="KW-0560">Oxidoreductase</keyword>
<dbReference type="InterPro" id="IPR029903">
    <property type="entry name" value="RmlD-like-bd"/>
</dbReference>
<dbReference type="EC" id="1.1.1.133" evidence="3 6"/>
<reference evidence="8 9" key="1">
    <citation type="submission" date="2020-01" db="EMBL/GenBank/DDBJ databases">
        <title>Genomes of bacteria type strains.</title>
        <authorList>
            <person name="Chen J."/>
            <person name="Zhu S."/>
            <person name="Chen J."/>
        </authorList>
    </citation>
    <scope>NUCLEOTIDE SEQUENCE [LARGE SCALE GENOMIC DNA]</scope>
    <source>
        <strain evidence="8 9">KCTC 52919</strain>
    </source>
</reference>
<dbReference type="Proteomes" id="UP000476332">
    <property type="component" value="Unassembled WGS sequence"/>
</dbReference>
<dbReference type="PANTHER" id="PTHR10491">
    <property type="entry name" value="DTDP-4-DEHYDRORHAMNOSE REDUCTASE"/>
    <property type="match status" value="1"/>
</dbReference>
<dbReference type="EMBL" id="JAAAMJ010000025">
    <property type="protein sequence ID" value="NDV89029.1"/>
    <property type="molecule type" value="Genomic_DNA"/>
</dbReference>
<dbReference type="NCBIfam" id="TIGR01214">
    <property type="entry name" value="rmlD"/>
    <property type="match status" value="1"/>
</dbReference>
<evidence type="ECO:0000313" key="9">
    <source>
        <dbReference type="Proteomes" id="UP000476332"/>
    </source>
</evidence>
<dbReference type="CDD" id="cd05254">
    <property type="entry name" value="dTDP_HR_like_SDR_e"/>
    <property type="match status" value="1"/>
</dbReference>
<proteinExistence type="inferred from homology"/>
<comment type="cofactor">
    <cofactor evidence="6">
        <name>Mg(2+)</name>
        <dbReference type="ChEBI" id="CHEBI:18420"/>
    </cofactor>
    <text evidence="6">Binds 1 Mg(2+) ion per monomer.</text>
</comment>
<feature type="domain" description="RmlD-like substrate binding" evidence="7">
    <location>
        <begin position="1"/>
        <end position="290"/>
    </location>
</feature>
<evidence type="ECO:0000313" key="8">
    <source>
        <dbReference type="EMBL" id="NDV89029.1"/>
    </source>
</evidence>
<evidence type="ECO:0000256" key="1">
    <source>
        <dbReference type="ARBA" id="ARBA00004781"/>
    </source>
</evidence>
<comment type="similarity">
    <text evidence="2 6">Belongs to the dTDP-4-dehydrorhamnose reductase family.</text>
</comment>
<dbReference type="SUPFAM" id="SSF51735">
    <property type="entry name" value="NAD(P)-binding Rossmann-fold domains"/>
    <property type="match status" value="1"/>
</dbReference>
<dbReference type="GO" id="GO:0019305">
    <property type="term" value="P:dTDP-rhamnose biosynthetic process"/>
    <property type="evidence" value="ECO:0007669"/>
    <property type="project" value="UniProtKB-UniPathway"/>
</dbReference>
<comment type="pathway">
    <text evidence="1 6">Carbohydrate biosynthesis; dTDP-L-rhamnose biosynthesis.</text>
</comment>
<keyword evidence="9" id="KW-1185">Reference proteome</keyword>
<dbReference type="AlphaFoldDB" id="A0A6L9MME8"/>
<dbReference type="GO" id="GO:0008831">
    <property type="term" value="F:dTDP-4-dehydrorhamnose reductase activity"/>
    <property type="evidence" value="ECO:0007669"/>
    <property type="project" value="UniProtKB-EC"/>
</dbReference>
<dbReference type="InterPro" id="IPR036291">
    <property type="entry name" value="NAD(P)-bd_dom_sf"/>
</dbReference>
<organism evidence="8 9">
    <name type="scientific">Aurantimonas aggregata</name>
    <dbReference type="NCBI Taxonomy" id="2047720"/>
    <lineage>
        <taxon>Bacteria</taxon>
        <taxon>Pseudomonadati</taxon>
        <taxon>Pseudomonadota</taxon>
        <taxon>Alphaproteobacteria</taxon>
        <taxon>Hyphomicrobiales</taxon>
        <taxon>Aurantimonadaceae</taxon>
        <taxon>Aurantimonas</taxon>
    </lineage>
</organism>
<sequence length="301" mass="32109">MRVLVTGQTGQIARSMGELQTPLFDFVSVGRPILDLTDRASLEAAFADIEPFAVVNAAAYTAVDKAETEEAAAFAVNCEGAGAVAAVARGRGIPIIHLSTDYVFAGDKAGPYVEADKPDPQSAYGRSKLAGEQAVAAANPAHVILRTAWVYSPFGSNFLKTMLRLAEDRDVVRVVGDQQGTPTYALDIAEGISAVLRRIAEDPAGSEWRGTYHMVAEGEATWAEFAETIFAEAEKTGQAATRVEVISTEEYPTPAKRPANSRMATNAFRKQFGHQLPAWQAGVERCITAINSGLGVMGRTS</sequence>
<evidence type="ECO:0000256" key="6">
    <source>
        <dbReference type="RuleBase" id="RU364082"/>
    </source>
</evidence>
<comment type="function">
    <text evidence="6">Catalyzes the reduction of dTDP-6-deoxy-L-lyxo-4-hexulose to yield dTDP-L-rhamnose.</text>
</comment>
<dbReference type="Pfam" id="PF04321">
    <property type="entry name" value="RmlD_sub_bind"/>
    <property type="match status" value="1"/>
</dbReference>
<protein>
    <recommendedName>
        <fullName evidence="4 6">dTDP-4-dehydrorhamnose reductase</fullName>
        <ecNumber evidence="3 6">1.1.1.133</ecNumber>
    </recommendedName>
</protein>
<dbReference type="Gene3D" id="3.90.25.10">
    <property type="entry name" value="UDP-galactose 4-epimerase, domain 1"/>
    <property type="match status" value="1"/>
</dbReference>
<dbReference type="UniPathway" id="UPA00124"/>
<dbReference type="Gene3D" id="3.40.50.720">
    <property type="entry name" value="NAD(P)-binding Rossmann-like Domain"/>
    <property type="match status" value="1"/>
</dbReference>
<dbReference type="RefSeq" id="WP_163045900.1">
    <property type="nucleotide sequence ID" value="NZ_JAAAMJ010000025.1"/>
</dbReference>
<evidence type="ECO:0000256" key="5">
    <source>
        <dbReference type="ARBA" id="ARBA00048200"/>
    </source>
</evidence>
<evidence type="ECO:0000256" key="3">
    <source>
        <dbReference type="ARBA" id="ARBA00012929"/>
    </source>
</evidence>
<dbReference type="PANTHER" id="PTHR10491:SF4">
    <property type="entry name" value="METHIONINE ADENOSYLTRANSFERASE 2 SUBUNIT BETA"/>
    <property type="match status" value="1"/>
</dbReference>